<dbReference type="EC" id="6.1.1.14" evidence="4"/>
<dbReference type="NCBIfam" id="NF003211">
    <property type="entry name" value="PRK04173.1"/>
    <property type="match status" value="1"/>
</dbReference>
<protein>
    <recommendedName>
        <fullName evidence="4">glycine--tRNA ligase</fullName>
        <ecNumber evidence="4">6.1.1.14</ecNumber>
    </recommendedName>
    <alternativeName>
        <fullName evidence="12">Diadenosine tetraphosphate synthetase</fullName>
    </alternativeName>
</protein>
<dbReference type="GO" id="GO:1901607">
    <property type="term" value="P:alpha-amino acid biosynthetic process"/>
    <property type="evidence" value="ECO:0007669"/>
    <property type="project" value="UniProtKB-ARBA"/>
</dbReference>
<comment type="catalytic activity">
    <reaction evidence="13">
        <text>2 ATP + H(+) = P(1),P(4)-bis(5'-adenosyl) tetraphosphate + diphosphate</text>
        <dbReference type="Rhea" id="RHEA:34935"/>
        <dbReference type="ChEBI" id="CHEBI:15378"/>
        <dbReference type="ChEBI" id="CHEBI:30616"/>
        <dbReference type="ChEBI" id="CHEBI:33019"/>
        <dbReference type="ChEBI" id="CHEBI:58141"/>
    </reaction>
</comment>
<organism evidence="16 17">
    <name type="scientific">Trichoderma gamsii</name>
    <dbReference type="NCBI Taxonomy" id="398673"/>
    <lineage>
        <taxon>Eukaryota</taxon>
        <taxon>Fungi</taxon>
        <taxon>Dikarya</taxon>
        <taxon>Ascomycota</taxon>
        <taxon>Pezizomycotina</taxon>
        <taxon>Sordariomycetes</taxon>
        <taxon>Hypocreomycetidae</taxon>
        <taxon>Hypocreales</taxon>
        <taxon>Hypocreaceae</taxon>
        <taxon>Trichoderma</taxon>
    </lineage>
</organism>
<sequence length="1119" mass="123428">MSGDITPNENLLAMRKSKPLTVVIKLGTSSIVDETTHEPLLPILTLIVDTAVKLRKDGHRVVIVSSGAIGVGLRRMDVAKRPKHLAQLQALAAIGQCRLISLWDSLFAHLSQPVAQILLTRNDIADRTRYLNAQSTFNELLDMGVIPIVNENDTLAVSEIKFGDNDTLSAITAAMIHADLLFLMTDVDCLYDKNPRSHPDAKPIEIVEDISALEADVSSAGSALGTGGMSTKIIAARLGTSAGVTTIITRSSNPGNVLNIVRYLQPSRSASSLSLSQLATSENKESKPAPPLHTRFLASTDPIRDRHFWLLHTPNPHGTLYIDEGAHKALLTKAGLLPVGVVDVEGNFAQQEVVRLVVVTRKSNPGPDGKRWEGVRQEIGRALVNYAAPEISRILGHQSTEIRGILGYADTTLARLTFAPRVTRFAAAFSRRNLSVSRKLCAFQPLKPQNPPKTGAMSSSATTLKGQPLDKVVLDAMLRRRMFYTPSFEIYGGVGGLYDYGPPGCALQANIIDLWRKHFVLEEDMLEVDCTALTPHDVLKTSGHVDKFADWMCKDPKNGEILRADHFVEAILEARLKGDKEARGQKIEEKEVDPKKKKKAKTAAAIKLDDAVVQEYEEVLAKIDNYGGPELGELIKKYDLKNPETGVLPSDPVAFNLMFQTSIGPSSNLAGYLRPETAQGQFLNFAKLLEFNQSQMPFASASIGKSYRNEISPRAGLLRVREFLMAEIEHFVDPEGGKKHSRFHDVENVEMVLLDRHVQLSGKTQTQKMTIGQAVKDGVVDNETLGYFLARIHLFLEKIGVDLSKMRFRQHMANEMAHYATDCWDAELLTSTGWVECVGCADRSAYDLSVHAKKTGAPLVVRERLDEPKVIEEWQVDIQKKKFGPLFKKDAKTVETALEATSQEQREKLAKELTETGKIVLDVEGIAGGKATIDKDSVAIEFRKRVENTREYTPNVIEPSFGIGRILYSLIEHNFWTRGSDGGDEARGVLSFPPTVAPTKVLLVPLSSNPQFKPTVKKLSQKLRSLGVSSRVDDSSASIGKRYSRNDELGTPLGITVDFQTLQDGTITLRDRDSTTQVRAEEDKILEAIQSLVNGSKQWAQIESELPKFQGQEVDVPVR</sequence>
<dbReference type="FunFam" id="3.30.40.230:FF:000002">
    <property type="entry name" value="Glycyl-tRNA synthetase 1"/>
    <property type="match status" value="1"/>
</dbReference>
<dbReference type="InterPro" id="IPR001048">
    <property type="entry name" value="Asp/Glu/Uridylate_kinase"/>
</dbReference>
<keyword evidence="7" id="KW-0808">Transferase</keyword>
<dbReference type="InterPro" id="IPR045864">
    <property type="entry name" value="aa-tRNA-synth_II/BPL/LPL"/>
</dbReference>
<dbReference type="InterPro" id="IPR015947">
    <property type="entry name" value="PUA-like_sf"/>
</dbReference>
<dbReference type="SMART" id="SM00359">
    <property type="entry name" value="PUA"/>
    <property type="match status" value="1"/>
</dbReference>
<name>A0A2P4ZUJ7_9HYPO</name>
<evidence type="ECO:0000256" key="13">
    <source>
        <dbReference type="ARBA" id="ARBA00051967"/>
    </source>
</evidence>
<dbReference type="Gene3D" id="3.30.40.230">
    <property type="match status" value="1"/>
</dbReference>
<feature type="domain" description="Aminoacyl-transfer RNA synthetases class-II family profile" evidence="15">
    <location>
        <begin position="658"/>
        <end position="1005"/>
    </location>
</feature>
<dbReference type="GO" id="GO:0003723">
    <property type="term" value="F:RNA binding"/>
    <property type="evidence" value="ECO:0007669"/>
    <property type="project" value="InterPro"/>
</dbReference>
<keyword evidence="9" id="KW-0067">ATP-binding</keyword>
<comment type="subcellular location">
    <subcellularLocation>
        <location evidence="1">Cytoplasm</location>
    </subcellularLocation>
</comment>
<evidence type="ECO:0000256" key="1">
    <source>
        <dbReference type="ARBA" id="ARBA00004496"/>
    </source>
</evidence>
<dbReference type="GO" id="GO:0004349">
    <property type="term" value="F:glutamate 5-kinase activity"/>
    <property type="evidence" value="ECO:0007669"/>
    <property type="project" value="InterPro"/>
</dbReference>
<dbReference type="Gene3D" id="3.40.1160.10">
    <property type="entry name" value="Acetylglutamate kinase-like"/>
    <property type="match status" value="2"/>
</dbReference>
<keyword evidence="11" id="KW-0030">Aminoacyl-tRNA synthetase</keyword>
<comment type="similarity">
    <text evidence="2">Belongs to the class-II aminoacyl-tRNA synthetase family.</text>
</comment>
<dbReference type="FunFam" id="3.30.720.200:FF:000001">
    <property type="entry name" value="Glycine--tRNA ligase 2"/>
    <property type="match status" value="1"/>
</dbReference>
<dbReference type="PRINTS" id="PR01043">
    <property type="entry name" value="TRNASYNTHGLY"/>
</dbReference>
<evidence type="ECO:0000256" key="3">
    <source>
        <dbReference type="ARBA" id="ARBA00011738"/>
    </source>
</evidence>
<keyword evidence="8" id="KW-0547">Nucleotide-binding</keyword>
<dbReference type="GeneID" id="29982527"/>
<dbReference type="InterPro" id="IPR002478">
    <property type="entry name" value="PUA"/>
</dbReference>
<evidence type="ECO:0000259" key="15">
    <source>
        <dbReference type="PROSITE" id="PS50862"/>
    </source>
</evidence>
<evidence type="ECO:0000256" key="4">
    <source>
        <dbReference type="ARBA" id="ARBA00012829"/>
    </source>
</evidence>
<reference evidence="16 17" key="1">
    <citation type="journal article" date="2016" name="Genome Announc.">
        <title>Draft Whole-Genome Sequence of Trichoderma gamsii T6085, a Promising Biocontrol Agent of Fusarium Head Blight on Wheat.</title>
        <authorList>
            <person name="Baroncelli R."/>
            <person name="Zapparata A."/>
            <person name="Piaggeschi G."/>
            <person name="Sarrocco S."/>
            <person name="Vannacci G."/>
        </authorList>
    </citation>
    <scope>NUCLEOTIDE SEQUENCE [LARGE SCALE GENOMIC DNA]</scope>
    <source>
        <strain evidence="16 17">T6085</strain>
    </source>
</reference>
<proteinExistence type="inferred from homology"/>
<dbReference type="Pfam" id="PF03129">
    <property type="entry name" value="HGTP_anticodon"/>
    <property type="match status" value="1"/>
</dbReference>
<dbReference type="FunFam" id="3.40.50.800:FF:000004">
    <property type="entry name" value="Glycine--tRNA ligase 2"/>
    <property type="match status" value="1"/>
</dbReference>
<dbReference type="FunFam" id="3.40.1160.10:FF:000020">
    <property type="entry name" value="Glutamate 5-kinase"/>
    <property type="match status" value="1"/>
</dbReference>
<dbReference type="InterPro" id="IPR041739">
    <property type="entry name" value="G5K_ProB"/>
</dbReference>
<evidence type="ECO:0000256" key="9">
    <source>
        <dbReference type="ARBA" id="ARBA00022840"/>
    </source>
</evidence>
<dbReference type="FunFam" id="3.30.930.10:FF:000010">
    <property type="entry name" value="Glycyl-tRNA synthetase 1"/>
    <property type="match status" value="1"/>
</dbReference>
<evidence type="ECO:0000256" key="8">
    <source>
        <dbReference type="ARBA" id="ARBA00022741"/>
    </source>
</evidence>
<evidence type="ECO:0000256" key="2">
    <source>
        <dbReference type="ARBA" id="ARBA00008226"/>
    </source>
</evidence>
<dbReference type="CDD" id="cd00774">
    <property type="entry name" value="GlyRS-like_core"/>
    <property type="match status" value="1"/>
</dbReference>
<evidence type="ECO:0000313" key="16">
    <source>
        <dbReference type="EMBL" id="PON27952.1"/>
    </source>
</evidence>
<dbReference type="PANTHER" id="PTHR10745:SF0">
    <property type="entry name" value="GLYCINE--TRNA LIGASE"/>
    <property type="match status" value="1"/>
</dbReference>
<dbReference type="InterPro" id="IPR036393">
    <property type="entry name" value="AceGlu_kinase-like_sf"/>
</dbReference>
<dbReference type="Gene3D" id="3.40.50.800">
    <property type="entry name" value="Anticodon-binding domain"/>
    <property type="match status" value="1"/>
</dbReference>
<dbReference type="Gene3D" id="3.30.930.10">
    <property type="entry name" value="Bira Bifunctional Protein, Domain 2"/>
    <property type="match status" value="1"/>
</dbReference>
<gene>
    <name evidence="16" type="ORF">TGAM01_v203089</name>
</gene>
<dbReference type="Gene3D" id="3.30.720.200">
    <property type="match status" value="1"/>
</dbReference>
<dbReference type="GO" id="GO:0070150">
    <property type="term" value="P:mitochondrial glycyl-tRNA aminoacylation"/>
    <property type="evidence" value="ECO:0007669"/>
    <property type="project" value="TreeGrafter"/>
</dbReference>
<dbReference type="RefSeq" id="XP_024406109.1">
    <property type="nucleotide sequence ID" value="XM_024549131.1"/>
</dbReference>
<dbReference type="GO" id="GO:0004820">
    <property type="term" value="F:glycine-tRNA ligase activity"/>
    <property type="evidence" value="ECO:0007669"/>
    <property type="project" value="UniProtKB-EC"/>
</dbReference>
<dbReference type="PROSITE" id="PS00902">
    <property type="entry name" value="GLUTAMATE_5_KINASE"/>
    <property type="match status" value="1"/>
</dbReference>
<evidence type="ECO:0000256" key="12">
    <source>
        <dbReference type="ARBA" id="ARBA00030057"/>
    </source>
</evidence>
<evidence type="ECO:0000256" key="11">
    <source>
        <dbReference type="ARBA" id="ARBA00023146"/>
    </source>
</evidence>
<dbReference type="EMBL" id="JPDN02000008">
    <property type="protein sequence ID" value="PON27952.1"/>
    <property type="molecule type" value="Genomic_DNA"/>
</dbReference>
<dbReference type="AlphaFoldDB" id="A0A2P4ZUJ7"/>
<evidence type="ECO:0000256" key="7">
    <source>
        <dbReference type="ARBA" id="ARBA00022679"/>
    </source>
</evidence>
<dbReference type="HAMAP" id="MF_00456">
    <property type="entry name" value="ProB"/>
    <property type="match status" value="1"/>
</dbReference>
<dbReference type="Proteomes" id="UP000054821">
    <property type="component" value="Unassembled WGS sequence"/>
</dbReference>
<dbReference type="InterPro" id="IPR033731">
    <property type="entry name" value="GlyRS-like_core"/>
</dbReference>
<comment type="function">
    <text evidence="14">Catalyzes the ATP-dependent ligation of glycine to the 3'-end of its cognate tRNA, via the formation of an aminoacyl-adenylate intermediate (Gly-AMP). Also produces diadenosine tetraphosphate (Ap4A), a universal pleiotropic signaling molecule needed for cell regulation pathways, by direct condensation of 2 ATPs. Thereby, may play a special role in Ap4A homeostasis.</text>
</comment>
<dbReference type="InterPro" id="IPR002314">
    <property type="entry name" value="aa-tRNA-synt_IIb"/>
</dbReference>
<dbReference type="Pfam" id="PF00587">
    <property type="entry name" value="tRNA-synt_2b"/>
    <property type="match status" value="1"/>
</dbReference>
<dbReference type="InterPro" id="IPR004154">
    <property type="entry name" value="Anticodon-bd"/>
</dbReference>
<dbReference type="SUPFAM" id="SSF88697">
    <property type="entry name" value="PUA domain-like"/>
    <property type="match status" value="1"/>
</dbReference>
<dbReference type="InterPro" id="IPR027031">
    <property type="entry name" value="Gly-tRNA_synthase/POLG2"/>
</dbReference>
<dbReference type="InterPro" id="IPR036621">
    <property type="entry name" value="Anticodon-bd_dom_sf"/>
</dbReference>
<dbReference type="InterPro" id="IPR005715">
    <property type="entry name" value="Glu_5kinase/COase_Synthase"/>
</dbReference>
<dbReference type="InterPro" id="IPR019797">
    <property type="entry name" value="Glutamate_5-kinase_CS"/>
</dbReference>
<dbReference type="STRING" id="398673.A0A2P4ZUJ7"/>
<dbReference type="GO" id="GO:0005739">
    <property type="term" value="C:mitochondrion"/>
    <property type="evidence" value="ECO:0007669"/>
    <property type="project" value="TreeGrafter"/>
</dbReference>
<evidence type="ECO:0000313" key="17">
    <source>
        <dbReference type="Proteomes" id="UP000054821"/>
    </source>
</evidence>
<dbReference type="PROSITE" id="PS50890">
    <property type="entry name" value="PUA"/>
    <property type="match status" value="1"/>
</dbReference>
<evidence type="ECO:0000256" key="14">
    <source>
        <dbReference type="ARBA" id="ARBA00058014"/>
    </source>
</evidence>
<dbReference type="CDD" id="cd21157">
    <property type="entry name" value="PUA_G5K"/>
    <property type="match status" value="1"/>
</dbReference>
<dbReference type="Gene3D" id="2.30.130.10">
    <property type="entry name" value="PUA domain"/>
    <property type="match status" value="1"/>
</dbReference>
<keyword evidence="5" id="KW-0963">Cytoplasm</keyword>
<dbReference type="InterPro" id="IPR002315">
    <property type="entry name" value="tRNA-synt_gly"/>
</dbReference>
<dbReference type="NCBIfam" id="TIGR00389">
    <property type="entry name" value="glyS_dimeric"/>
    <property type="match status" value="1"/>
</dbReference>
<dbReference type="PROSITE" id="PS50862">
    <property type="entry name" value="AA_TRNA_LIGASE_II"/>
    <property type="match status" value="1"/>
</dbReference>
<dbReference type="GO" id="GO:0005524">
    <property type="term" value="F:ATP binding"/>
    <property type="evidence" value="ECO:0007669"/>
    <property type="project" value="UniProtKB-KW"/>
</dbReference>
<evidence type="ECO:0000256" key="5">
    <source>
        <dbReference type="ARBA" id="ARBA00022490"/>
    </source>
</evidence>
<evidence type="ECO:0000256" key="10">
    <source>
        <dbReference type="ARBA" id="ARBA00022917"/>
    </source>
</evidence>
<dbReference type="CDD" id="cd00858">
    <property type="entry name" value="GlyRS_anticodon"/>
    <property type="match status" value="1"/>
</dbReference>
<dbReference type="NCBIfam" id="TIGR01027">
    <property type="entry name" value="proB"/>
    <property type="match status" value="1"/>
</dbReference>
<keyword evidence="10" id="KW-0648">Protein biosynthesis</keyword>
<dbReference type="Pfam" id="PF00696">
    <property type="entry name" value="AA_kinase"/>
    <property type="match status" value="1"/>
</dbReference>
<keyword evidence="6" id="KW-0436">Ligase</keyword>
<keyword evidence="17" id="KW-1185">Reference proteome</keyword>
<dbReference type="InterPro" id="IPR036974">
    <property type="entry name" value="PUA_sf"/>
</dbReference>
<dbReference type="SUPFAM" id="SSF52954">
    <property type="entry name" value="Class II aaRS ABD-related"/>
    <property type="match status" value="1"/>
</dbReference>
<comment type="caution">
    <text evidence="16">The sequence shown here is derived from an EMBL/GenBank/DDBJ whole genome shotgun (WGS) entry which is preliminary data.</text>
</comment>
<accession>A0A2P4ZUJ7</accession>
<dbReference type="Pfam" id="PF01472">
    <property type="entry name" value="PUA"/>
    <property type="match status" value="1"/>
</dbReference>
<dbReference type="InterPro" id="IPR006195">
    <property type="entry name" value="aa-tRNA-synth_II"/>
</dbReference>
<dbReference type="SUPFAM" id="SSF53633">
    <property type="entry name" value="Carbamate kinase-like"/>
    <property type="match status" value="1"/>
</dbReference>
<comment type="subunit">
    <text evidence="3">Homodimer.</text>
</comment>
<dbReference type="CDD" id="cd04242">
    <property type="entry name" value="AAK_G5K_ProB"/>
    <property type="match status" value="1"/>
</dbReference>
<evidence type="ECO:0000256" key="6">
    <source>
        <dbReference type="ARBA" id="ARBA00022598"/>
    </source>
</evidence>
<dbReference type="SUPFAM" id="SSF55681">
    <property type="entry name" value="Class II aaRS and biotin synthetases"/>
    <property type="match status" value="1"/>
</dbReference>
<dbReference type="PANTHER" id="PTHR10745">
    <property type="entry name" value="GLYCYL-TRNA SYNTHETASE/DNA POLYMERASE SUBUNIT GAMMA-2"/>
    <property type="match status" value="1"/>
</dbReference>